<evidence type="ECO:0000313" key="2">
    <source>
        <dbReference type="Proteomes" id="UP000235023"/>
    </source>
</evidence>
<protein>
    <submittedName>
        <fullName evidence="1">Uncharacterized protein</fullName>
    </submittedName>
</protein>
<accession>A0A2J5I9E0</accession>
<evidence type="ECO:0000313" key="1">
    <source>
        <dbReference type="EMBL" id="PLN86670.1"/>
    </source>
</evidence>
<gene>
    <name evidence="1" type="ORF">BDW42DRAFT_55717</name>
</gene>
<dbReference type="OrthoDB" id="3786931at2759"/>
<reference evidence="2" key="1">
    <citation type="submission" date="2017-12" db="EMBL/GenBank/DDBJ databases">
        <authorList>
            <consortium name="DOE Joint Genome Institute"/>
            <person name="Mondo S.J."/>
            <person name="Kjaerbolling I."/>
            <person name="Vesth T.C."/>
            <person name="Frisvad J.C."/>
            <person name="Nybo J.L."/>
            <person name="Theobald S."/>
            <person name="Kuo A."/>
            <person name="Bowyer P."/>
            <person name="Matsuda Y."/>
            <person name="Lyhne E.K."/>
            <person name="Kogle M.E."/>
            <person name="Clum A."/>
            <person name="Lipzen A."/>
            <person name="Salamov A."/>
            <person name="Ngan C.Y."/>
            <person name="Daum C."/>
            <person name="Chiniquy J."/>
            <person name="Barry K."/>
            <person name="LaButti K."/>
            <person name="Haridas S."/>
            <person name="Simmons B.A."/>
            <person name="Magnuson J.K."/>
            <person name="Mortensen U.H."/>
            <person name="Larsen T.O."/>
            <person name="Grigoriev I.V."/>
            <person name="Baker S.E."/>
            <person name="Andersen M.R."/>
            <person name="Nordberg H.P."/>
            <person name="Cantor M.N."/>
            <person name="Hua S.X."/>
        </authorList>
    </citation>
    <scope>NUCLEOTIDE SEQUENCE [LARGE SCALE GENOMIC DNA]</scope>
    <source>
        <strain evidence="2">IBT 19404</strain>
    </source>
</reference>
<sequence>MQRAPARPVFPRYPFTLTDLTRADLNMLIEALAADETNESKIKSAIRHLPLALRRNFMVKLVKNPVVQPAVLCGEHKSLNPYVVNHILSLVKREVTEHLGCFDGYMDHLAPEMKCVMQSIGAIRGMWWAPSAAELEPPVRAVKFQENGCEACMLARIVSQPVYMTDLRGALLSRTRTRGSIDRPPRLLAFVDSAINRRSNAAELLYISGQVGFELKKARKQAARHFRGGLKEHRDREPAKSEHSIIVYLDPGAKDSSLGPVHVQDDDTGYDPRYDPRYDPASPEATLDCDAIIEEIIMAYANFSDGKSFHEADLPPVDDSIDVPLISPLSVIKSTGSSFPLPEPDQPQYDFYPGSFPREIDWDHIISQPSPLEALKEVMRTIMEEDPRYTAIFESEEPAARCRDLIDTWLERNRMSKYEDASVDEEIGREGSIWDLVRI</sequence>
<dbReference type="Proteomes" id="UP000235023">
    <property type="component" value="Unassembled WGS sequence"/>
</dbReference>
<proteinExistence type="predicted"/>
<dbReference type="EMBL" id="KZ559497">
    <property type="protein sequence ID" value="PLN86670.1"/>
    <property type="molecule type" value="Genomic_DNA"/>
</dbReference>
<dbReference type="AlphaFoldDB" id="A0A2J5I9E0"/>
<name>A0A2J5I9E0_9EURO</name>
<organism evidence="1 2">
    <name type="scientific">Aspergillus taichungensis</name>
    <dbReference type="NCBI Taxonomy" id="482145"/>
    <lineage>
        <taxon>Eukaryota</taxon>
        <taxon>Fungi</taxon>
        <taxon>Dikarya</taxon>
        <taxon>Ascomycota</taxon>
        <taxon>Pezizomycotina</taxon>
        <taxon>Eurotiomycetes</taxon>
        <taxon>Eurotiomycetidae</taxon>
        <taxon>Eurotiales</taxon>
        <taxon>Aspergillaceae</taxon>
        <taxon>Aspergillus</taxon>
        <taxon>Aspergillus subgen. Circumdati</taxon>
    </lineage>
</organism>
<keyword evidence="2" id="KW-1185">Reference proteome</keyword>